<keyword evidence="3" id="KW-1185">Reference proteome</keyword>
<organism evidence="2 3">
    <name type="scientific">Ditylenchus destructor</name>
    <dbReference type="NCBI Taxonomy" id="166010"/>
    <lineage>
        <taxon>Eukaryota</taxon>
        <taxon>Metazoa</taxon>
        <taxon>Ecdysozoa</taxon>
        <taxon>Nematoda</taxon>
        <taxon>Chromadorea</taxon>
        <taxon>Rhabditida</taxon>
        <taxon>Tylenchina</taxon>
        <taxon>Tylenchomorpha</taxon>
        <taxon>Sphaerularioidea</taxon>
        <taxon>Anguinidae</taxon>
        <taxon>Anguininae</taxon>
        <taxon>Ditylenchus</taxon>
    </lineage>
</organism>
<sequence>MLPHFARRSMRRNQKILADPHTQFIHAIKELREIRMQPRRQNFVDARILQIGQELPGAALRFSALLVLNLRQVVDHLDRARMQRAGHVRAKNEQFGHALWLDHVAVNLAVDLEGRDAAQDRAPVIEVVLLIFLGGGAEELAVERVELHVDQARCVVRTFEEGAQAREVEGLVLQHGAQRDTARQCERNLTHSKNWPGSRSKSPERSMRLTSSQVVFCVSQASVAGDDGRSVALVLDHEFHHLLGRDLVVLLVVPGQQFADGEHALPAVLGDFGGLRQERGLVVDVQHARRVLGALGVAGHPIEVVCGAGQHRSCSYCDWLCDCAGALDLGTRSASRIQVSFVPPPCDELTTSEPSFSATRVSPPGTICTSAPESTKGRRSMWRGAMPASTKVGEVDRLSVGWAM</sequence>
<protein>
    <submittedName>
        <fullName evidence="2">Uncharacterized protein</fullName>
    </submittedName>
</protein>
<name>A0AAD4QR44_9BILA</name>
<dbReference type="EMBL" id="JAKKPZ010000976">
    <property type="protein sequence ID" value="KAI1691234.1"/>
    <property type="molecule type" value="Genomic_DNA"/>
</dbReference>
<reference evidence="2" key="1">
    <citation type="submission" date="2022-01" db="EMBL/GenBank/DDBJ databases">
        <title>Genome Sequence Resource for Two Populations of Ditylenchus destructor, the Migratory Endoparasitic Phytonematode.</title>
        <authorList>
            <person name="Zhang H."/>
            <person name="Lin R."/>
            <person name="Xie B."/>
        </authorList>
    </citation>
    <scope>NUCLEOTIDE SEQUENCE</scope>
    <source>
        <strain evidence="2">BazhouSP</strain>
    </source>
</reference>
<comment type="caution">
    <text evidence="2">The sequence shown here is derived from an EMBL/GenBank/DDBJ whole genome shotgun (WGS) entry which is preliminary data.</text>
</comment>
<dbReference type="AlphaFoldDB" id="A0AAD4QR44"/>
<evidence type="ECO:0000313" key="2">
    <source>
        <dbReference type="EMBL" id="KAI1691234.1"/>
    </source>
</evidence>
<evidence type="ECO:0000313" key="3">
    <source>
        <dbReference type="Proteomes" id="UP001201812"/>
    </source>
</evidence>
<gene>
    <name evidence="2" type="ORF">DdX_22007</name>
</gene>
<accession>A0AAD4QR44</accession>
<proteinExistence type="predicted"/>
<feature type="region of interest" description="Disordered" evidence="1">
    <location>
        <begin position="352"/>
        <end position="382"/>
    </location>
</feature>
<evidence type="ECO:0000256" key="1">
    <source>
        <dbReference type="SAM" id="MobiDB-lite"/>
    </source>
</evidence>
<dbReference type="Proteomes" id="UP001201812">
    <property type="component" value="Unassembled WGS sequence"/>
</dbReference>